<name>A0A2P2IHE6_RHIMU</name>
<proteinExistence type="predicted"/>
<sequence>MSEQLLHLHLGLYLHPLEIVDLCGSERNLSGGSWVLEELLSFSLSRVDAPAAEKIAKVHN</sequence>
<evidence type="ECO:0000313" key="1">
    <source>
        <dbReference type="EMBL" id="MBW80656.1"/>
    </source>
</evidence>
<accession>A0A2P2IHE6</accession>
<dbReference type="AlphaFoldDB" id="A0A2P2IHE6"/>
<reference evidence="1" key="1">
    <citation type="submission" date="2018-02" db="EMBL/GenBank/DDBJ databases">
        <title>Rhizophora mucronata_Transcriptome.</title>
        <authorList>
            <person name="Meera S.P."/>
            <person name="Sreeshan A."/>
            <person name="Augustine A."/>
        </authorList>
    </citation>
    <scope>NUCLEOTIDE SEQUENCE</scope>
    <source>
        <tissue evidence="1">Leaf</tissue>
    </source>
</reference>
<protein>
    <submittedName>
        <fullName evidence="1">Uncharacterized protein</fullName>
    </submittedName>
</protein>
<dbReference type="EMBL" id="GGEC01000173">
    <property type="protein sequence ID" value="MBW80656.1"/>
    <property type="molecule type" value="Transcribed_RNA"/>
</dbReference>
<organism evidence="1">
    <name type="scientific">Rhizophora mucronata</name>
    <name type="common">Asiatic mangrove</name>
    <dbReference type="NCBI Taxonomy" id="61149"/>
    <lineage>
        <taxon>Eukaryota</taxon>
        <taxon>Viridiplantae</taxon>
        <taxon>Streptophyta</taxon>
        <taxon>Embryophyta</taxon>
        <taxon>Tracheophyta</taxon>
        <taxon>Spermatophyta</taxon>
        <taxon>Magnoliopsida</taxon>
        <taxon>eudicotyledons</taxon>
        <taxon>Gunneridae</taxon>
        <taxon>Pentapetalae</taxon>
        <taxon>rosids</taxon>
        <taxon>fabids</taxon>
        <taxon>Malpighiales</taxon>
        <taxon>Rhizophoraceae</taxon>
        <taxon>Rhizophora</taxon>
    </lineage>
</organism>